<feature type="signal peptide" evidence="1">
    <location>
        <begin position="1"/>
        <end position="20"/>
    </location>
</feature>
<dbReference type="AlphaFoldDB" id="A0AAW2D7U2"/>
<dbReference type="Proteomes" id="UP001459277">
    <property type="component" value="Unassembled WGS sequence"/>
</dbReference>
<evidence type="ECO:0000256" key="1">
    <source>
        <dbReference type="SAM" id="SignalP"/>
    </source>
</evidence>
<sequence>MINATLYHLALALVLGKTIAKGVWDTSERDKLVTVGVHIKDEELLHIVLDGLPQGYYSFSSALRTRDDPIGYEQVHVLLTTEEKSLKHASELIKDPVHMVMIGQGPMPNSCPPILNGQFQAYRGRGRSTNN</sequence>
<dbReference type="EMBL" id="JAZDWU010000004">
    <property type="protein sequence ID" value="KAL0006154.1"/>
    <property type="molecule type" value="Genomic_DNA"/>
</dbReference>
<dbReference type="Pfam" id="PF14223">
    <property type="entry name" value="Retrotran_gag_2"/>
    <property type="match status" value="1"/>
</dbReference>
<evidence type="ECO:0000313" key="3">
    <source>
        <dbReference type="Proteomes" id="UP001459277"/>
    </source>
</evidence>
<reference evidence="2 3" key="1">
    <citation type="submission" date="2024-01" db="EMBL/GenBank/DDBJ databases">
        <title>A telomere-to-telomere, gap-free genome of sweet tea (Lithocarpus litseifolius).</title>
        <authorList>
            <person name="Zhou J."/>
        </authorList>
    </citation>
    <scope>NUCLEOTIDE SEQUENCE [LARGE SCALE GENOMIC DNA]</scope>
    <source>
        <strain evidence="2">Zhou-2022a</strain>
        <tissue evidence="2">Leaf</tissue>
    </source>
</reference>
<proteinExistence type="predicted"/>
<keyword evidence="1" id="KW-0732">Signal</keyword>
<gene>
    <name evidence="2" type="ORF">SO802_013715</name>
</gene>
<evidence type="ECO:0000313" key="2">
    <source>
        <dbReference type="EMBL" id="KAL0006154.1"/>
    </source>
</evidence>
<comment type="caution">
    <text evidence="2">The sequence shown here is derived from an EMBL/GenBank/DDBJ whole genome shotgun (WGS) entry which is preliminary data.</text>
</comment>
<organism evidence="2 3">
    <name type="scientific">Lithocarpus litseifolius</name>
    <dbReference type="NCBI Taxonomy" id="425828"/>
    <lineage>
        <taxon>Eukaryota</taxon>
        <taxon>Viridiplantae</taxon>
        <taxon>Streptophyta</taxon>
        <taxon>Embryophyta</taxon>
        <taxon>Tracheophyta</taxon>
        <taxon>Spermatophyta</taxon>
        <taxon>Magnoliopsida</taxon>
        <taxon>eudicotyledons</taxon>
        <taxon>Gunneridae</taxon>
        <taxon>Pentapetalae</taxon>
        <taxon>rosids</taxon>
        <taxon>fabids</taxon>
        <taxon>Fagales</taxon>
        <taxon>Fagaceae</taxon>
        <taxon>Lithocarpus</taxon>
    </lineage>
</organism>
<protein>
    <submittedName>
        <fullName evidence="2">Uncharacterized protein</fullName>
    </submittedName>
</protein>
<accession>A0AAW2D7U2</accession>
<keyword evidence="3" id="KW-1185">Reference proteome</keyword>
<feature type="chain" id="PRO_5043463956" evidence="1">
    <location>
        <begin position="21"/>
        <end position="131"/>
    </location>
</feature>
<name>A0AAW2D7U2_9ROSI</name>